<sequence>MTSSFNKREKAFENSDIACCPVCFKDVEIFSIGTCDHPICHECSTRMRVLCKEDACPICRQELTKVYFVKKAKPYQLLASNLYPMDKITKIHFESASLQDVFEKLLVHICYSCPLKPTFQNLQILKDHLRKEHELFFCDLCVENLKIFSQERRAYTRQELALHRRKGDPDNTSHRGHPLCNFCDQRYVDADELFRHLRRDHYFCHFCDADGLNHYYCNYEDLRKHFHDAHFLCEEGECKDEKFTCVFRTEIDIRAHKAQTHSQSLGKAAIKQARTLELEFTLAPRSGENKGRNGRRVGPRASDKKDSNNVGEQQTSRPVAVSSVVSADIGNPEEFPSLSTGSGSVMKSRTNGSDSLAQKLAKSNRFTVKNTVGAHDEFPSLVAEGLAIDHQDILMPGDKKSSGANRSVRLRLGGQNEDFLTEGTPIARVSRVSTSQNIHVQPSRDLRLENFPSLSLTSPQLPEQQPLKPGWIKKYPPKPVNVSSVKSVSHSRNPPSTVEEYPLLVPSSLHDPGDANVWITSKDKVNNGVTVPCTVPSTESSSKNPKERCKKKKNPPIATIKNQVEALVFSGETKKKVSQIQVGELNRHPIEVPRASRTGRTKFDMSDGLMETNTCIASKVNIIAPQINSKTIENNGARPKIKDKPINLNSSEFPALGNSSPVTSFFDSSHDGSPLTRVEKVVPTKIALPSSSVQNVPLTLNNNSSRAFLQPPDFSVRNQQLIATVMDLLCNQRKKIEKFRTISTQFRSGSLDAKEYYTNCLEVMGEDCFSALFPELICLLPDISKQQQLLRVHRSEIRVKGGIVSTEPYVICATCGQVLSPSDLKHHLANHSLETHFPSLGTAQDDITWNKR</sequence>
<feature type="domain" description="RING-type" evidence="14">
    <location>
        <begin position="20"/>
        <end position="60"/>
    </location>
</feature>
<keyword evidence="16" id="KW-1185">Reference proteome</keyword>
<comment type="catalytic activity">
    <reaction evidence="1">
        <text>S-ubiquitinyl-[E2 ubiquitin-conjugating enzyme]-L-cysteine + [acceptor protein]-L-lysine = [E2 ubiquitin-conjugating enzyme]-L-cysteine + N(6)-ubiquitinyl-[acceptor protein]-L-lysine.</text>
        <dbReference type="EC" id="2.3.2.27"/>
    </reaction>
</comment>
<evidence type="ECO:0000313" key="15">
    <source>
        <dbReference type="EMBL" id="EFX74997.1"/>
    </source>
</evidence>
<dbReference type="InterPro" id="IPR041888">
    <property type="entry name" value="RING-HC_ZNF598/HEL2"/>
</dbReference>
<keyword evidence="7" id="KW-0808">Transferase</keyword>
<dbReference type="SUPFAM" id="SSF57850">
    <property type="entry name" value="RING/U-box"/>
    <property type="match status" value="1"/>
</dbReference>
<evidence type="ECO:0000256" key="2">
    <source>
        <dbReference type="ARBA" id="ARBA00004496"/>
    </source>
</evidence>
<accession>E9GZI5</accession>
<protein>
    <recommendedName>
        <fullName evidence="4">RING-type E3 ubiquitin transferase</fullName>
        <ecNumber evidence="4">2.3.2.27</ecNumber>
    </recommendedName>
</protein>
<evidence type="ECO:0000256" key="13">
    <source>
        <dbReference type="SAM" id="MobiDB-lite"/>
    </source>
</evidence>
<dbReference type="InterPro" id="IPR057634">
    <property type="entry name" value="PAH_ZNF598/HEL2"/>
</dbReference>
<dbReference type="EMBL" id="GL732578">
    <property type="protein sequence ID" value="EFX74997.1"/>
    <property type="molecule type" value="Genomic_DNA"/>
</dbReference>
<keyword evidence="10" id="KW-0862">Zinc</keyword>
<dbReference type="InterPro" id="IPR013083">
    <property type="entry name" value="Znf_RING/FYVE/PHD"/>
</dbReference>
<organism evidence="15 16">
    <name type="scientific">Daphnia pulex</name>
    <name type="common">Water flea</name>
    <dbReference type="NCBI Taxonomy" id="6669"/>
    <lineage>
        <taxon>Eukaryota</taxon>
        <taxon>Metazoa</taxon>
        <taxon>Ecdysozoa</taxon>
        <taxon>Arthropoda</taxon>
        <taxon>Crustacea</taxon>
        <taxon>Branchiopoda</taxon>
        <taxon>Diplostraca</taxon>
        <taxon>Cladocera</taxon>
        <taxon>Anomopoda</taxon>
        <taxon>Daphniidae</taxon>
        <taxon>Daphnia</taxon>
    </lineage>
</organism>
<dbReference type="GO" id="GO:0061630">
    <property type="term" value="F:ubiquitin protein ligase activity"/>
    <property type="evidence" value="ECO:0000318"/>
    <property type="project" value="GO_Central"/>
</dbReference>
<keyword evidence="9 12" id="KW-0863">Zinc-finger</keyword>
<feature type="compositionally biased region" description="Polar residues" evidence="13">
    <location>
        <begin position="337"/>
        <end position="351"/>
    </location>
</feature>
<dbReference type="Pfam" id="PF23230">
    <property type="entry name" value="zf-C2H2_13"/>
    <property type="match status" value="1"/>
</dbReference>
<evidence type="ECO:0000256" key="4">
    <source>
        <dbReference type="ARBA" id="ARBA00012483"/>
    </source>
</evidence>
<feature type="compositionally biased region" description="Polar residues" evidence="13">
    <location>
        <begin position="308"/>
        <end position="317"/>
    </location>
</feature>
<evidence type="ECO:0000256" key="8">
    <source>
        <dbReference type="ARBA" id="ARBA00022723"/>
    </source>
</evidence>
<dbReference type="GO" id="GO:0043022">
    <property type="term" value="F:ribosome binding"/>
    <property type="evidence" value="ECO:0000318"/>
    <property type="project" value="GO_Central"/>
</dbReference>
<dbReference type="InParanoid" id="E9GZI5"/>
<feature type="region of interest" description="Disordered" evidence="13">
    <location>
        <begin position="281"/>
        <end position="351"/>
    </location>
</feature>
<dbReference type="PANTHER" id="PTHR22938:SF0">
    <property type="entry name" value="E3 UBIQUITIN-PROTEIN LIGASE ZNF598"/>
    <property type="match status" value="1"/>
</dbReference>
<name>E9GZI5_DAPPU</name>
<dbReference type="SMART" id="SM00355">
    <property type="entry name" value="ZnF_C2H2"/>
    <property type="match status" value="5"/>
</dbReference>
<comment type="similarity">
    <text evidence="11">Belongs to the ZNF598/HEL2 family.</text>
</comment>
<evidence type="ECO:0000256" key="5">
    <source>
        <dbReference type="ARBA" id="ARBA00022490"/>
    </source>
</evidence>
<dbReference type="Gene3D" id="3.30.40.10">
    <property type="entry name" value="Zinc/RING finger domain, C3HC4 (zinc finger)"/>
    <property type="match status" value="1"/>
</dbReference>
<dbReference type="HOGENOM" id="CLU_015828_0_0_1"/>
<dbReference type="GO" id="GO:0008270">
    <property type="term" value="F:zinc ion binding"/>
    <property type="evidence" value="ECO:0007669"/>
    <property type="project" value="UniProtKB-KW"/>
</dbReference>
<feature type="region of interest" description="Disordered" evidence="13">
    <location>
        <begin position="532"/>
        <end position="553"/>
    </location>
</feature>
<dbReference type="Pfam" id="PF23208">
    <property type="entry name" value="zf_C2H2_ZNF598"/>
    <property type="match status" value="1"/>
</dbReference>
<dbReference type="PANTHER" id="PTHR22938">
    <property type="entry name" value="ZINC FINGER PROTEIN 598"/>
    <property type="match status" value="1"/>
</dbReference>
<evidence type="ECO:0000256" key="1">
    <source>
        <dbReference type="ARBA" id="ARBA00000900"/>
    </source>
</evidence>
<evidence type="ECO:0000256" key="10">
    <source>
        <dbReference type="ARBA" id="ARBA00022833"/>
    </source>
</evidence>
<dbReference type="KEGG" id="dpx:DAPPUDRAFT_323704"/>
<dbReference type="InterPro" id="IPR044288">
    <property type="entry name" value="ZNF598/HEL2"/>
</dbReference>
<dbReference type="STRING" id="6669.E9GZI5"/>
<comment type="pathway">
    <text evidence="3">Protein modification; protein ubiquitination.</text>
</comment>
<keyword evidence="5" id="KW-0963">Cytoplasm</keyword>
<proteinExistence type="inferred from homology"/>
<comment type="subcellular location">
    <subcellularLocation>
        <location evidence="2">Cytoplasm</location>
    </subcellularLocation>
</comment>
<gene>
    <name evidence="15" type="primary">ZFAM7</name>
    <name evidence="15" type="ORF">DAPPUDRAFT_323704</name>
</gene>
<feature type="region of interest" description="Disordered" evidence="13">
    <location>
        <begin position="456"/>
        <end position="476"/>
    </location>
</feature>
<dbReference type="CDD" id="cd16615">
    <property type="entry name" value="RING-HC_ZNF598"/>
    <property type="match status" value="1"/>
</dbReference>
<dbReference type="OrthoDB" id="3838338at2759"/>
<evidence type="ECO:0000256" key="6">
    <source>
        <dbReference type="ARBA" id="ARBA00022553"/>
    </source>
</evidence>
<evidence type="ECO:0000256" key="9">
    <source>
        <dbReference type="ARBA" id="ARBA00022771"/>
    </source>
</evidence>
<dbReference type="GO" id="GO:0072344">
    <property type="term" value="P:rescue of stalled ribosome"/>
    <property type="evidence" value="ECO:0000318"/>
    <property type="project" value="GO_Central"/>
</dbReference>
<dbReference type="InterPro" id="IPR001841">
    <property type="entry name" value="Znf_RING"/>
</dbReference>
<dbReference type="Pfam" id="PF25447">
    <property type="entry name" value="RING_ZNF598"/>
    <property type="match status" value="1"/>
</dbReference>
<dbReference type="FunCoup" id="E9GZI5">
    <property type="interactions" value="278"/>
</dbReference>
<dbReference type="PROSITE" id="PS00028">
    <property type="entry name" value="ZINC_FINGER_C2H2_1"/>
    <property type="match status" value="1"/>
</dbReference>
<keyword evidence="8" id="KW-0479">Metal-binding</keyword>
<evidence type="ECO:0000259" key="14">
    <source>
        <dbReference type="PROSITE" id="PS50089"/>
    </source>
</evidence>
<keyword evidence="6" id="KW-0597">Phosphoprotein</keyword>
<evidence type="ECO:0000256" key="7">
    <source>
        <dbReference type="ARBA" id="ARBA00022679"/>
    </source>
</evidence>
<dbReference type="GO" id="GO:0016567">
    <property type="term" value="P:protein ubiquitination"/>
    <property type="evidence" value="ECO:0000318"/>
    <property type="project" value="GO_Central"/>
</dbReference>
<dbReference type="OMA" id="CEKKYDI"/>
<dbReference type="InterPro" id="IPR056437">
    <property type="entry name" value="Znf-C2H2_ZNF598/HEL2"/>
</dbReference>
<evidence type="ECO:0000256" key="3">
    <source>
        <dbReference type="ARBA" id="ARBA00004906"/>
    </source>
</evidence>
<dbReference type="eggNOG" id="KOG2231">
    <property type="taxonomic scope" value="Eukaryota"/>
</dbReference>
<reference evidence="15 16" key="1">
    <citation type="journal article" date="2011" name="Science">
        <title>The ecoresponsive genome of Daphnia pulex.</title>
        <authorList>
            <person name="Colbourne J.K."/>
            <person name="Pfrender M.E."/>
            <person name="Gilbert D."/>
            <person name="Thomas W.K."/>
            <person name="Tucker A."/>
            <person name="Oakley T.H."/>
            <person name="Tokishita S."/>
            <person name="Aerts A."/>
            <person name="Arnold G.J."/>
            <person name="Basu M.K."/>
            <person name="Bauer D.J."/>
            <person name="Caceres C.E."/>
            <person name="Carmel L."/>
            <person name="Casola C."/>
            <person name="Choi J.H."/>
            <person name="Detter J.C."/>
            <person name="Dong Q."/>
            <person name="Dusheyko S."/>
            <person name="Eads B.D."/>
            <person name="Frohlich T."/>
            <person name="Geiler-Samerotte K.A."/>
            <person name="Gerlach D."/>
            <person name="Hatcher P."/>
            <person name="Jogdeo S."/>
            <person name="Krijgsveld J."/>
            <person name="Kriventseva E.V."/>
            <person name="Kultz D."/>
            <person name="Laforsch C."/>
            <person name="Lindquist E."/>
            <person name="Lopez J."/>
            <person name="Manak J.R."/>
            <person name="Muller J."/>
            <person name="Pangilinan J."/>
            <person name="Patwardhan R.P."/>
            <person name="Pitluck S."/>
            <person name="Pritham E.J."/>
            <person name="Rechtsteiner A."/>
            <person name="Rho M."/>
            <person name="Rogozin I.B."/>
            <person name="Sakarya O."/>
            <person name="Salamov A."/>
            <person name="Schaack S."/>
            <person name="Shapiro H."/>
            <person name="Shiga Y."/>
            <person name="Skalitzky C."/>
            <person name="Smith Z."/>
            <person name="Souvorov A."/>
            <person name="Sung W."/>
            <person name="Tang Z."/>
            <person name="Tsuchiya D."/>
            <person name="Tu H."/>
            <person name="Vos H."/>
            <person name="Wang M."/>
            <person name="Wolf Y.I."/>
            <person name="Yamagata H."/>
            <person name="Yamada T."/>
            <person name="Ye Y."/>
            <person name="Shaw J.R."/>
            <person name="Andrews J."/>
            <person name="Crease T.J."/>
            <person name="Tang H."/>
            <person name="Lucas S.M."/>
            <person name="Robertson H.M."/>
            <person name="Bork P."/>
            <person name="Koonin E.V."/>
            <person name="Zdobnov E.M."/>
            <person name="Grigoriev I.V."/>
            <person name="Lynch M."/>
            <person name="Boore J.L."/>
        </authorList>
    </citation>
    <scope>NUCLEOTIDE SEQUENCE [LARGE SCALE GENOMIC DNA]</scope>
</reference>
<dbReference type="PROSITE" id="PS50089">
    <property type="entry name" value="ZF_RING_2"/>
    <property type="match status" value="1"/>
</dbReference>
<dbReference type="AlphaFoldDB" id="E9GZI5"/>
<dbReference type="EC" id="2.3.2.27" evidence="4"/>
<evidence type="ECO:0000256" key="11">
    <source>
        <dbReference type="ARBA" id="ARBA00035113"/>
    </source>
</evidence>
<dbReference type="Proteomes" id="UP000000305">
    <property type="component" value="Unassembled WGS sequence"/>
</dbReference>
<evidence type="ECO:0000256" key="12">
    <source>
        <dbReference type="PROSITE-ProRule" id="PRU00175"/>
    </source>
</evidence>
<dbReference type="GO" id="GO:0005737">
    <property type="term" value="C:cytoplasm"/>
    <property type="evidence" value="ECO:0007669"/>
    <property type="project" value="UniProtKB-SubCell"/>
</dbReference>
<dbReference type="InterPro" id="IPR013087">
    <property type="entry name" value="Znf_C2H2_type"/>
</dbReference>
<dbReference type="Pfam" id="PF23202">
    <property type="entry name" value="PAH_ZNF598"/>
    <property type="match status" value="1"/>
</dbReference>
<dbReference type="InterPro" id="IPR059042">
    <property type="entry name" value="Znf_C2H2_ZNF598"/>
</dbReference>
<evidence type="ECO:0000313" key="16">
    <source>
        <dbReference type="Proteomes" id="UP000000305"/>
    </source>
</evidence>